<proteinExistence type="inferred from homology"/>
<evidence type="ECO:0000313" key="4">
    <source>
        <dbReference type="Proteomes" id="UP000619260"/>
    </source>
</evidence>
<evidence type="ECO:0000259" key="2">
    <source>
        <dbReference type="Pfam" id="PF00582"/>
    </source>
</evidence>
<comment type="similarity">
    <text evidence="1">Belongs to the universal stress protein A family.</text>
</comment>
<evidence type="ECO:0000256" key="1">
    <source>
        <dbReference type="ARBA" id="ARBA00008791"/>
    </source>
</evidence>
<dbReference type="AlphaFoldDB" id="A0A8J4DTD3"/>
<keyword evidence="4" id="KW-1185">Reference proteome</keyword>
<reference evidence="3" key="1">
    <citation type="submission" date="2021-01" db="EMBL/GenBank/DDBJ databases">
        <title>Whole genome shotgun sequence of Virgisporangium aliadipatigenens NBRC 105644.</title>
        <authorList>
            <person name="Komaki H."/>
            <person name="Tamura T."/>
        </authorList>
    </citation>
    <scope>NUCLEOTIDE SEQUENCE</scope>
    <source>
        <strain evidence="3">NBRC 105644</strain>
    </source>
</reference>
<dbReference type="PANTHER" id="PTHR46268:SF6">
    <property type="entry name" value="UNIVERSAL STRESS PROTEIN UP12"/>
    <property type="match status" value="1"/>
</dbReference>
<name>A0A8J4DTD3_9ACTN</name>
<comment type="caution">
    <text evidence="3">The sequence shown here is derived from an EMBL/GenBank/DDBJ whole genome shotgun (WGS) entry which is preliminary data.</text>
</comment>
<dbReference type="InterPro" id="IPR014729">
    <property type="entry name" value="Rossmann-like_a/b/a_fold"/>
</dbReference>
<dbReference type="PRINTS" id="PR01438">
    <property type="entry name" value="UNVRSLSTRESS"/>
</dbReference>
<sequence length="294" mass="30670">MTGLIVVGVDGSRHASRAVELAADAAARRGAELQVIHAFTWPLIHPPLVPDTSTEYLDPRRRAWVIVDAAECAAVQRHPELVLDGRVVNGAAPGVLVEASRHADVLYVGHRGLSGFNELVMGSVGVAAIIDAYCPVVVVRGEPSAPDAPVIVGIDGSNSAYVAARAGFEEARLRGADLVAAWVRTPGLGRRAAEWDADATALPGIAQGFPGVRWTTHLGYDQSAPEYLERLAKRTGAGLLVVGSHGIGGLRGLLLGGTCRHLVDHAPCPVLVTRPKVEQRTAVGKAATGTSPTA</sequence>
<dbReference type="RefSeq" id="WP_203901631.1">
    <property type="nucleotide sequence ID" value="NZ_BOPF01000019.1"/>
</dbReference>
<dbReference type="SUPFAM" id="SSF52402">
    <property type="entry name" value="Adenine nucleotide alpha hydrolases-like"/>
    <property type="match status" value="2"/>
</dbReference>
<evidence type="ECO:0000313" key="3">
    <source>
        <dbReference type="EMBL" id="GIJ48132.1"/>
    </source>
</evidence>
<dbReference type="Proteomes" id="UP000619260">
    <property type="component" value="Unassembled WGS sequence"/>
</dbReference>
<dbReference type="PANTHER" id="PTHR46268">
    <property type="entry name" value="STRESS RESPONSE PROTEIN NHAX"/>
    <property type="match status" value="1"/>
</dbReference>
<dbReference type="InterPro" id="IPR006015">
    <property type="entry name" value="Universal_stress_UspA"/>
</dbReference>
<dbReference type="Pfam" id="PF00582">
    <property type="entry name" value="Usp"/>
    <property type="match status" value="2"/>
</dbReference>
<dbReference type="Gene3D" id="3.40.50.620">
    <property type="entry name" value="HUPs"/>
    <property type="match status" value="2"/>
</dbReference>
<feature type="domain" description="UspA" evidence="2">
    <location>
        <begin position="150"/>
        <end position="274"/>
    </location>
</feature>
<gene>
    <name evidence="3" type="ORF">Val02_50180</name>
</gene>
<dbReference type="EMBL" id="BOPF01000019">
    <property type="protein sequence ID" value="GIJ48132.1"/>
    <property type="molecule type" value="Genomic_DNA"/>
</dbReference>
<dbReference type="InterPro" id="IPR006016">
    <property type="entry name" value="UspA"/>
</dbReference>
<accession>A0A8J4DTD3</accession>
<organism evidence="3 4">
    <name type="scientific">Virgisporangium aliadipatigenens</name>
    <dbReference type="NCBI Taxonomy" id="741659"/>
    <lineage>
        <taxon>Bacteria</taxon>
        <taxon>Bacillati</taxon>
        <taxon>Actinomycetota</taxon>
        <taxon>Actinomycetes</taxon>
        <taxon>Micromonosporales</taxon>
        <taxon>Micromonosporaceae</taxon>
        <taxon>Virgisporangium</taxon>
    </lineage>
</organism>
<protein>
    <submittedName>
        <fullName evidence="3">Universal stress protein</fullName>
    </submittedName>
</protein>
<feature type="domain" description="UspA" evidence="2">
    <location>
        <begin position="5"/>
        <end position="140"/>
    </location>
</feature>